<feature type="region of interest" description="Disordered" evidence="7">
    <location>
        <begin position="91"/>
        <end position="223"/>
    </location>
</feature>
<evidence type="ECO:0000256" key="4">
    <source>
        <dbReference type="ARBA" id="ARBA00023015"/>
    </source>
</evidence>
<dbReference type="OrthoDB" id="5595141at2759"/>
<dbReference type="PANTHER" id="PTHR13581:SF5">
    <property type="entry name" value="MRG_MORF4L-BINDING PROTEIN"/>
    <property type="match status" value="1"/>
</dbReference>
<gene>
    <name evidence="8" type="ORF">ILUMI_06469</name>
</gene>
<evidence type="ECO:0000256" key="6">
    <source>
        <dbReference type="ARBA" id="ARBA00023242"/>
    </source>
</evidence>
<comment type="similarity">
    <text evidence="2">Belongs to the EAF7 family.</text>
</comment>
<protein>
    <recommendedName>
        <fullName evidence="10">MRG-binding protein</fullName>
    </recommendedName>
</protein>
<keyword evidence="4" id="KW-0805">Transcription regulation</keyword>
<dbReference type="GO" id="GO:0005634">
    <property type="term" value="C:nucleus"/>
    <property type="evidence" value="ECO:0007669"/>
    <property type="project" value="UniProtKB-SubCell"/>
</dbReference>
<keyword evidence="5" id="KW-0804">Transcription</keyword>
<dbReference type="AlphaFoldDB" id="A0A8K0DB11"/>
<dbReference type="Pfam" id="PF07904">
    <property type="entry name" value="Eaf7"/>
    <property type="match status" value="1"/>
</dbReference>
<evidence type="ECO:0000256" key="7">
    <source>
        <dbReference type="SAM" id="MobiDB-lite"/>
    </source>
</evidence>
<evidence type="ECO:0000256" key="1">
    <source>
        <dbReference type="ARBA" id="ARBA00004123"/>
    </source>
</evidence>
<dbReference type="InterPro" id="IPR012423">
    <property type="entry name" value="Eaf7/MRGBP"/>
</dbReference>
<keyword evidence="6" id="KW-0539">Nucleus</keyword>
<evidence type="ECO:0008006" key="10">
    <source>
        <dbReference type="Google" id="ProtNLM"/>
    </source>
</evidence>
<dbReference type="GO" id="GO:0006325">
    <property type="term" value="P:chromatin organization"/>
    <property type="evidence" value="ECO:0007669"/>
    <property type="project" value="UniProtKB-KW"/>
</dbReference>
<keyword evidence="9" id="KW-1185">Reference proteome</keyword>
<dbReference type="PANTHER" id="PTHR13581">
    <property type="entry name" value="MRG-BINDING PROTEIN"/>
    <property type="match status" value="1"/>
</dbReference>
<reference evidence="8" key="1">
    <citation type="submission" date="2019-08" db="EMBL/GenBank/DDBJ databases">
        <title>The genome of the North American firefly Photinus pyralis.</title>
        <authorList>
            <consortium name="Photinus pyralis genome working group"/>
            <person name="Fallon T.R."/>
            <person name="Sander Lower S.E."/>
            <person name="Weng J.-K."/>
        </authorList>
    </citation>
    <scope>NUCLEOTIDE SEQUENCE</scope>
    <source>
        <strain evidence="8">TRF0915ILg1</strain>
        <tissue evidence="8">Whole body</tissue>
    </source>
</reference>
<feature type="compositionally biased region" description="Basic and acidic residues" evidence="7">
    <location>
        <begin position="91"/>
        <end position="156"/>
    </location>
</feature>
<organism evidence="8 9">
    <name type="scientific">Ignelater luminosus</name>
    <name type="common">Cucubano</name>
    <name type="synonym">Pyrophorus luminosus</name>
    <dbReference type="NCBI Taxonomy" id="2038154"/>
    <lineage>
        <taxon>Eukaryota</taxon>
        <taxon>Metazoa</taxon>
        <taxon>Ecdysozoa</taxon>
        <taxon>Arthropoda</taxon>
        <taxon>Hexapoda</taxon>
        <taxon>Insecta</taxon>
        <taxon>Pterygota</taxon>
        <taxon>Neoptera</taxon>
        <taxon>Endopterygota</taxon>
        <taxon>Coleoptera</taxon>
        <taxon>Polyphaga</taxon>
        <taxon>Elateriformia</taxon>
        <taxon>Elateroidea</taxon>
        <taxon>Elateridae</taxon>
        <taxon>Agrypninae</taxon>
        <taxon>Pyrophorini</taxon>
        <taxon>Ignelater</taxon>
    </lineage>
</organism>
<name>A0A8K0DB11_IGNLU</name>
<comment type="caution">
    <text evidence="8">The sequence shown here is derived from an EMBL/GenBank/DDBJ whole genome shotgun (WGS) entry which is preliminary data.</text>
</comment>
<dbReference type="GO" id="GO:0035267">
    <property type="term" value="C:NuA4 histone acetyltransferase complex"/>
    <property type="evidence" value="ECO:0007669"/>
    <property type="project" value="TreeGrafter"/>
</dbReference>
<proteinExistence type="inferred from homology"/>
<keyword evidence="3" id="KW-0156">Chromatin regulator</keyword>
<evidence type="ECO:0000313" key="9">
    <source>
        <dbReference type="Proteomes" id="UP000801492"/>
    </source>
</evidence>
<evidence type="ECO:0000256" key="5">
    <source>
        <dbReference type="ARBA" id="ARBA00023163"/>
    </source>
</evidence>
<dbReference type="GO" id="GO:0006357">
    <property type="term" value="P:regulation of transcription by RNA polymerase II"/>
    <property type="evidence" value="ECO:0007669"/>
    <property type="project" value="TreeGrafter"/>
</dbReference>
<evidence type="ECO:0000256" key="2">
    <source>
        <dbReference type="ARBA" id="ARBA00007117"/>
    </source>
</evidence>
<dbReference type="Proteomes" id="UP000801492">
    <property type="component" value="Unassembled WGS sequence"/>
</dbReference>
<accession>A0A8K0DB11</accession>
<comment type="subcellular location">
    <subcellularLocation>
        <location evidence="1">Nucleus</location>
    </subcellularLocation>
</comment>
<dbReference type="EMBL" id="VTPC01002670">
    <property type="protein sequence ID" value="KAF2899707.1"/>
    <property type="molecule type" value="Genomic_DNA"/>
</dbReference>
<evidence type="ECO:0000256" key="3">
    <source>
        <dbReference type="ARBA" id="ARBA00022853"/>
    </source>
</evidence>
<evidence type="ECO:0000313" key="8">
    <source>
        <dbReference type="EMBL" id="KAF2899707.1"/>
    </source>
</evidence>
<feature type="compositionally biased region" description="Basic and acidic residues" evidence="7">
    <location>
        <begin position="170"/>
        <end position="187"/>
    </location>
</feature>
<sequence>MEEFEWNVQHECHLLEAMMGHKPIGVNKWFQMLLIYDKFIELSEKELQSELIWSHLETMYNLEALDESESLPFPNNESDFELPDADFANLKENKIEEKKNIQKGRETPKMMKEVVKRDDKTPNRNTKEVQRRDSKDSKNSTPTNKKEVKKEPEKQQAKPVKGRTSSTSSSKDEPTKPPKTKNEEPGRPGKRPTRGSIKPDEPNSGKASPVTVTQSSAVKRRRI</sequence>